<evidence type="ECO:0000313" key="1">
    <source>
        <dbReference type="EMBL" id="MBX64326.1"/>
    </source>
</evidence>
<name>A0A2P2QBF8_RHIMU</name>
<proteinExistence type="predicted"/>
<dbReference type="AlphaFoldDB" id="A0A2P2QBF8"/>
<protein>
    <submittedName>
        <fullName evidence="1">Uncharacterized protein</fullName>
    </submittedName>
</protein>
<accession>A0A2P2QBF8</accession>
<dbReference type="EMBL" id="GGEC01083842">
    <property type="protein sequence ID" value="MBX64326.1"/>
    <property type="molecule type" value="Transcribed_RNA"/>
</dbReference>
<organism evidence="1">
    <name type="scientific">Rhizophora mucronata</name>
    <name type="common">Asiatic mangrove</name>
    <dbReference type="NCBI Taxonomy" id="61149"/>
    <lineage>
        <taxon>Eukaryota</taxon>
        <taxon>Viridiplantae</taxon>
        <taxon>Streptophyta</taxon>
        <taxon>Embryophyta</taxon>
        <taxon>Tracheophyta</taxon>
        <taxon>Spermatophyta</taxon>
        <taxon>Magnoliopsida</taxon>
        <taxon>eudicotyledons</taxon>
        <taxon>Gunneridae</taxon>
        <taxon>Pentapetalae</taxon>
        <taxon>rosids</taxon>
        <taxon>fabids</taxon>
        <taxon>Malpighiales</taxon>
        <taxon>Rhizophoraceae</taxon>
        <taxon>Rhizophora</taxon>
    </lineage>
</organism>
<reference evidence="1" key="1">
    <citation type="submission" date="2018-02" db="EMBL/GenBank/DDBJ databases">
        <title>Rhizophora mucronata_Transcriptome.</title>
        <authorList>
            <person name="Meera S.P."/>
            <person name="Sreeshan A."/>
            <person name="Augustine A."/>
        </authorList>
    </citation>
    <scope>NUCLEOTIDE SEQUENCE</scope>
    <source>
        <tissue evidence="1">Leaf</tissue>
    </source>
</reference>
<sequence length="32" mass="3711">MNMTVIEKESCFSDREFEFLSVIACASEYIFA</sequence>